<feature type="compositionally biased region" description="Basic and acidic residues" evidence="1">
    <location>
        <begin position="54"/>
        <end position="63"/>
    </location>
</feature>
<dbReference type="InterPro" id="IPR016566">
    <property type="entry name" value="UCP010219"/>
</dbReference>
<proteinExistence type="predicted"/>
<evidence type="ECO:0000256" key="1">
    <source>
        <dbReference type="SAM" id="MobiDB-lite"/>
    </source>
</evidence>
<gene>
    <name evidence="3" type="ORF">Aco03nite_034880</name>
</gene>
<dbReference type="RefSeq" id="WP_203796390.1">
    <property type="nucleotide sequence ID" value="NZ_BAAAQE010000029.1"/>
</dbReference>
<feature type="transmembrane region" description="Helical" evidence="2">
    <location>
        <begin position="92"/>
        <end position="111"/>
    </location>
</feature>
<evidence type="ECO:0000313" key="3">
    <source>
        <dbReference type="EMBL" id="GID55084.1"/>
    </source>
</evidence>
<feature type="region of interest" description="Disordered" evidence="1">
    <location>
        <begin position="1"/>
        <end position="21"/>
    </location>
</feature>
<organism evidence="3 4">
    <name type="scientific">Actinoplanes couchii</name>
    <dbReference type="NCBI Taxonomy" id="403638"/>
    <lineage>
        <taxon>Bacteria</taxon>
        <taxon>Bacillati</taxon>
        <taxon>Actinomycetota</taxon>
        <taxon>Actinomycetes</taxon>
        <taxon>Micromonosporales</taxon>
        <taxon>Micromonosporaceae</taxon>
        <taxon>Actinoplanes</taxon>
    </lineage>
</organism>
<feature type="transmembrane region" description="Helical" evidence="2">
    <location>
        <begin position="168"/>
        <end position="189"/>
    </location>
</feature>
<keyword evidence="2" id="KW-0472">Membrane</keyword>
<feature type="transmembrane region" description="Helical" evidence="2">
    <location>
        <begin position="117"/>
        <end position="137"/>
    </location>
</feature>
<dbReference type="EMBL" id="BOMG01000044">
    <property type="protein sequence ID" value="GID55084.1"/>
    <property type="molecule type" value="Genomic_DNA"/>
</dbReference>
<sequence>MSGTEPRHVAHESVEERLSEVLGSAEEKIAEEIIAEHDLHEVKQRSGDLPAGEKPGEKPGEKQADDEDELPSMSEQIAEQLGGVRGLIESSVPVLMFVLLNVILSIEALGLEKRAALLWAIGGSVGSALAIGGVRLARKQPIRHAVNGLFGIALGAWLAWRTGDAKNFYLPGILLTFGQTAVLLASVAIRKPLIGYAWGIMANKGRQDWFGNGRLFRTFQWLTVLWAVSLSVRAGIQAYLYWLGEANAIGVVRILVSWPIYAATFAFTIWAIHRVTSAQKQEAGA</sequence>
<comment type="caution">
    <text evidence="3">The sequence shown here is derived from an EMBL/GenBank/DDBJ whole genome shotgun (WGS) entry which is preliminary data.</text>
</comment>
<name>A0ABQ3X9E8_9ACTN</name>
<reference evidence="3 4" key="1">
    <citation type="submission" date="2021-01" db="EMBL/GenBank/DDBJ databases">
        <title>Whole genome shotgun sequence of Actinoplanes couchii NBRC 106145.</title>
        <authorList>
            <person name="Komaki H."/>
            <person name="Tamura T."/>
        </authorList>
    </citation>
    <scope>NUCLEOTIDE SEQUENCE [LARGE SCALE GENOMIC DNA]</scope>
    <source>
        <strain evidence="3 4">NBRC 106145</strain>
    </source>
</reference>
<feature type="transmembrane region" description="Helical" evidence="2">
    <location>
        <begin position="221"/>
        <end position="242"/>
    </location>
</feature>
<keyword evidence="2" id="KW-0812">Transmembrane</keyword>
<feature type="transmembrane region" description="Helical" evidence="2">
    <location>
        <begin position="248"/>
        <end position="272"/>
    </location>
</feature>
<evidence type="ECO:0008006" key="5">
    <source>
        <dbReference type="Google" id="ProtNLM"/>
    </source>
</evidence>
<evidence type="ECO:0000313" key="4">
    <source>
        <dbReference type="Proteomes" id="UP000612282"/>
    </source>
</evidence>
<dbReference type="Proteomes" id="UP000612282">
    <property type="component" value="Unassembled WGS sequence"/>
</dbReference>
<evidence type="ECO:0000256" key="2">
    <source>
        <dbReference type="SAM" id="Phobius"/>
    </source>
</evidence>
<accession>A0ABQ3X9E8</accession>
<dbReference type="Pfam" id="PF11361">
    <property type="entry name" value="DUF3159"/>
    <property type="match status" value="1"/>
</dbReference>
<feature type="compositionally biased region" description="Basic and acidic residues" evidence="1">
    <location>
        <begin position="36"/>
        <end position="46"/>
    </location>
</feature>
<keyword evidence="2" id="KW-1133">Transmembrane helix</keyword>
<protein>
    <recommendedName>
        <fullName evidence="5">DUF3159 domain-containing protein</fullName>
    </recommendedName>
</protein>
<feature type="transmembrane region" description="Helical" evidence="2">
    <location>
        <begin position="144"/>
        <end position="162"/>
    </location>
</feature>
<feature type="region of interest" description="Disordered" evidence="1">
    <location>
        <begin position="36"/>
        <end position="71"/>
    </location>
</feature>
<keyword evidence="4" id="KW-1185">Reference proteome</keyword>